<comment type="caution">
    <text evidence="2">The sequence shown here is derived from an EMBL/GenBank/DDBJ whole genome shotgun (WGS) entry which is preliminary data.</text>
</comment>
<proteinExistence type="predicted"/>
<sequence>MEDIHLLMMFFVFVGCLANGSTLITFDDIDNLTNSSYNIQIPNGYSNLQWSNVYILQASLYPSSGYVTALTSGQDVAFNWYGRPMNISSSILFTINSFIAASAWYDNNTVIMQGYQSGTLLYSQTVTLYIKTSLLVQLNWINIDNIAFTSSAQWFVMDNLCINGIASKYILASEQHV</sequence>
<dbReference type="Proteomes" id="UP000681722">
    <property type="component" value="Unassembled WGS sequence"/>
</dbReference>
<dbReference type="OrthoDB" id="9981520at2759"/>
<feature type="signal peptide" evidence="1">
    <location>
        <begin position="1"/>
        <end position="18"/>
    </location>
</feature>
<dbReference type="EMBL" id="CAJOBC010075373">
    <property type="protein sequence ID" value="CAF4256959.1"/>
    <property type="molecule type" value="Genomic_DNA"/>
</dbReference>
<evidence type="ECO:0000313" key="3">
    <source>
        <dbReference type="EMBL" id="CAF4256959.1"/>
    </source>
</evidence>
<dbReference type="Proteomes" id="UP000663829">
    <property type="component" value="Unassembled WGS sequence"/>
</dbReference>
<gene>
    <name evidence="2" type="ORF">GPM918_LOCUS31847</name>
    <name evidence="3" type="ORF">SRO942_LOCUS32500</name>
</gene>
<evidence type="ECO:0000256" key="1">
    <source>
        <dbReference type="SAM" id="SignalP"/>
    </source>
</evidence>
<keyword evidence="4" id="KW-1185">Reference proteome</keyword>
<name>A0A815IV18_9BILA</name>
<reference evidence="2" key="1">
    <citation type="submission" date="2021-02" db="EMBL/GenBank/DDBJ databases">
        <authorList>
            <person name="Nowell W R."/>
        </authorList>
    </citation>
    <scope>NUCLEOTIDE SEQUENCE</scope>
</reference>
<evidence type="ECO:0000313" key="2">
    <source>
        <dbReference type="EMBL" id="CAF1370811.1"/>
    </source>
</evidence>
<dbReference type="EMBL" id="CAJNOQ010015897">
    <property type="protein sequence ID" value="CAF1370811.1"/>
    <property type="molecule type" value="Genomic_DNA"/>
</dbReference>
<dbReference type="AlphaFoldDB" id="A0A815IV18"/>
<protein>
    <submittedName>
        <fullName evidence="2">Uncharacterized protein</fullName>
    </submittedName>
</protein>
<keyword evidence="1" id="KW-0732">Signal</keyword>
<feature type="chain" id="PRO_5044132095" evidence="1">
    <location>
        <begin position="19"/>
        <end position="177"/>
    </location>
</feature>
<evidence type="ECO:0000313" key="4">
    <source>
        <dbReference type="Proteomes" id="UP000663829"/>
    </source>
</evidence>
<organism evidence="2 4">
    <name type="scientific">Didymodactylos carnosus</name>
    <dbReference type="NCBI Taxonomy" id="1234261"/>
    <lineage>
        <taxon>Eukaryota</taxon>
        <taxon>Metazoa</taxon>
        <taxon>Spiralia</taxon>
        <taxon>Gnathifera</taxon>
        <taxon>Rotifera</taxon>
        <taxon>Eurotatoria</taxon>
        <taxon>Bdelloidea</taxon>
        <taxon>Philodinida</taxon>
        <taxon>Philodinidae</taxon>
        <taxon>Didymodactylos</taxon>
    </lineage>
</organism>
<accession>A0A815IV18</accession>